<organism evidence="2 3">
    <name type="scientific">Promicromonospora thailandica</name>
    <dbReference type="NCBI Taxonomy" id="765201"/>
    <lineage>
        <taxon>Bacteria</taxon>
        <taxon>Bacillati</taxon>
        <taxon>Actinomycetota</taxon>
        <taxon>Actinomycetes</taxon>
        <taxon>Micrococcales</taxon>
        <taxon>Promicromonosporaceae</taxon>
        <taxon>Promicromonospora</taxon>
    </lineage>
</organism>
<dbReference type="Pfam" id="PF07538">
    <property type="entry name" value="ChW"/>
    <property type="match status" value="2"/>
</dbReference>
<accession>A0A9X2G4G7</accession>
<dbReference type="Proteomes" id="UP001139493">
    <property type="component" value="Unassembled WGS sequence"/>
</dbReference>
<dbReference type="Gene3D" id="2.60.40.2700">
    <property type="match status" value="1"/>
</dbReference>
<evidence type="ECO:0000313" key="3">
    <source>
        <dbReference type="Proteomes" id="UP001139493"/>
    </source>
</evidence>
<dbReference type="InterPro" id="IPR006637">
    <property type="entry name" value="ChW"/>
</dbReference>
<evidence type="ECO:0000256" key="1">
    <source>
        <dbReference type="SAM" id="SignalP"/>
    </source>
</evidence>
<keyword evidence="1" id="KW-0732">Signal</keyword>
<evidence type="ECO:0000313" key="2">
    <source>
        <dbReference type="EMBL" id="MCP2265152.1"/>
    </source>
</evidence>
<dbReference type="SMART" id="SM00728">
    <property type="entry name" value="ChW"/>
    <property type="match status" value="3"/>
</dbReference>
<feature type="chain" id="PRO_5040857786" evidence="1">
    <location>
        <begin position="20"/>
        <end position="774"/>
    </location>
</feature>
<reference evidence="2" key="1">
    <citation type="submission" date="2022-06" db="EMBL/GenBank/DDBJ databases">
        <title>Genomic Encyclopedia of Archaeal and Bacterial Type Strains, Phase II (KMG-II): from individual species to whole genera.</title>
        <authorList>
            <person name="Goeker M."/>
        </authorList>
    </citation>
    <scope>NUCLEOTIDE SEQUENCE</scope>
    <source>
        <strain evidence="2">DSM 26652</strain>
    </source>
</reference>
<comment type="caution">
    <text evidence="2">The sequence shown here is derived from an EMBL/GenBank/DDBJ whole genome shotgun (WGS) entry which is preliminary data.</text>
</comment>
<name>A0A9X2G4G7_9MICO</name>
<proteinExistence type="predicted"/>
<keyword evidence="3" id="KW-1185">Reference proteome</keyword>
<dbReference type="AlphaFoldDB" id="A0A9X2G4G7"/>
<sequence>MLVGAALVATTLVPVPAAAAGAELPPPTGIALNGQACGAEPVTIILDGARRLTVRATFDDPAVTRARVELMDAAGGLEAAGDVSVVDGALDIEASVYGLTDNDVNSVVVRARSADGAQTGPALGCAFLLRYPAHRGPSVLPVIGADAVYAAPDVPRGGLGVRGAFLITGPVSADAKSFAYGVTTSARGEPASWTTVPAGENVVVPVLPTSTGVQHLQVVEIDETGLRSPMATRSFDVAASGGAQAAPPAVSVAEPQDPQPGDGLVPLDLTLTADLPDSSLSSVRDEVTLYAGTTEVARTRFDTRTKSVLVSSSLLGTGFRDLRVEYTQYPGATPVSRTARICASACSYSGGTATVVSRMWSGDRSHPSYNAYYEARGSRFSPTAASYTYQWLRDGVAIKGATRKEYLSPPADVGRRVAVRVTAHGPRMKTRSVTSTPFTVRSRDGMHVEYGALAVGGRWENRFCYCTTEDGDVLGRPGSGRAIQALMARPGSRTYITSVLPPAADGSSSDVALWFEMKGYVQGRGWEGLKRKDTVRYVGSVGENRRLEAFRIAPAGPLAASYDVWYRAYVPRFGWLGWAKNGESAGATRFGYRIEAVQIRVLPRGTRVTASGSGNAPYYDKGTQNQVSVRPYFRQSGWKPGVVGGLTSGYPSTTQRLNALRVRVDGTYAGGVQVSAKVQGSWRPYVGNNQVAGTYHQAKGTSAYKMRLTGEMAKRYDLYYRVHVAGVGWLGWARNGAAAGSTSSKPRATAVQVVLVKKGGRTLMSAGGRAAYRY</sequence>
<protein>
    <submittedName>
        <fullName evidence="2">Hydrophobic W protein</fullName>
    </submittedName>
</protein>
<dbReference type="EMBL" id="JAMTCS010000007">
    <property type="protein sequence ID" value="MCP2265152.1"/>
    <property type="molecule type" value="Genomic_DNA"/>
</dbReference>
<gene>
    <name evidence="2" type="ORF">APR03_002500</name>
</gene>
<feature type="signal peptide" evidence="1">
    <location>
        <begin position="1"/>
        <end position="19"/>
    </location>
</feature>